<dbReference type="RefSeq" id="XP_008866703.1">
    <property type="nucleotide sequence ID" value="XM_008868481.1"/>
</dbReference>
<name>A0A024UGC5_9STRA</name>
<dbReference type="GeneID" id="20081279"/>
<proteinExistence type="predicted"/>
<sequence length="411" mass="46628">MEAHPSDSTGVWDGLLDLQFLVDGPSQHGDLLSMWDVVDGDKTGRTCSPPSGKRRRPLRDYHHRAEIRRLREHVEHLKVELARAKAASRQLDQSVWEKSARRERVEKLRSLEENAQLHAAVKERAVFIEHLKRTLYRKPRWTALPDATVDAWQSYKLAAQASVRAASIHAIADRQFRRQPHAFIQAGILDRVDDLFRAESVKLAGHILLQVVNHVNFPAPASTVSAACWRTFSDGSSSDRRNMLPLPDNATETIEVLDAHTIYERFCQTQGDITGHSNNIRKFFKDEDGRDVIVWRTVLDDALVPHMAQDVVDNTWGWMTCLVQIPLDARVAQEIELSYERTRPDQRNDSQTIEAILSAIRSLSRPGPGKSNHKPHDVVLPAMRTFLERGRLFETAMKAALNDAIARFATS</sequence>
<dbReference type="OrthoDB" id="64451at2759"/>
<organism evidence="2">
    <name type="scientific">Aphanomyces invadans</name>
    <dbReference type="NCBI Taxonomy" id="157072"/>
    <lineage>
        <taxon>Eukaryota</taxon>
        <taxon>Sar</taxon>
        <taxon>Stramenopiles</taxon>
        <taxon>Oomycota</taxon>
        <taxon>Saprolegniomycetes</taxon>
        <taxon>Saprolegniales</taxon>
        <taxon>Verrucalvaceae</taxon>
        <taxon>Aphanomyces</taxon>
    </lineage>
</organism>
<dbReference type="AlphaFoldDB" id="A0A024UGC5"/>
<accession>A0A024UGC5</accession>
<reference evidence="2" key="1">
    <citation type="submission" date="2013-12" db="EMBL/GenBank/DDBJ databases">
        <title>The Genome Sequence of Aphanomyces invadans NJM9701.</title>
        <authorList>
            <consortium name="The Broad Institute Genomics Platform"/>
            <person name="Russ C."/>
            <person name="Tyler B."/>
            <person name="van West P."/>
            <person name="Dieguez-Uribeondo J."/>
            <person name="Young S.K."/>
            <person name="Zeng Q."/>
            <person name="Gargeya S."/>
            <person name="Fitzgerald M."/>
            <person name="Abouelleil A."/>
            <person name="Alvarado L."/>
            <person name="Chapman S.B."/>
            <person name="Gainer-Dewar J."/>
            <person name="Goldberg J."/>
            <person name="Griggs A."/>
            <person name="Gujja S."/>
            <person name="Hansen M."/>
            <person name="Howarth C."/>
            <person name="Imamovic A."/>
            <person name="Ireland A."/>
            <person name="Larimer J."/>
            <person name="McCowan C."/>
            <person name="Murphy C."/>
            <person name="Pearson M."/>
            <person name="Poon T.W."/>
            <person name="Priest M."/>
            <person name="Roberts A."/>
            <person name="Saif S."/>
            <person name="Shea T."/>
            <person name="Sykes S."/>
            <person name="Wortman J."/>
            <person name="Nusbaum C."/>
            <person name="Birren B."/>
        </authorList>
    </citation>
    <scope>NUCLEOTIDE SEQUENCE [LARGE SCALE GENOMIC DNA]</scope>
    <source>
        <strain evidence="2">NJM9701</strain>
    </source>
</reference>
<evidence type="ECO:0000256" key="1">
    <source>
        <dbReference type="SAM" id="Coils"/>
    </source>
</evidence>
<dbReference type="EMBL" id="KI913957">
    <property type="protein sequence ID" value="ETW05265.1"/>
    <property type="molecule type" value="Genomic_DNA"/>
</dbReference>
<evidence type="ECO:0000313" key="2">
    <source>
        <dbReference type="EMBL" id="ETW05265.1"/>
    </source>
</evidence>
<gene>
    <name evidence="2" type="ORF">H310_04229</name>
</gene>
<keyword evidence="1" id="KW-0175">Coiled coil</keyword>
<protein>
    <submittedName>
        <fullName evidence="2">Uncharacterized protein</fullName>
    </submittedName>
</protein>
<dbReference type="VEuPathDB" id="FungiDB:H310_04229"/>
<dbReference type="eggNOG" id="ENOG502SW5Z">
    <property type="taxonomic scope" value="Eukaryota"/>
</dbReference>
<feature type="coiled-coil region" evidence="1">
    <location>
        <begin position="67"/>
        <end position="94"/>
    </location>
</feature>